<protein>
    <recommendedName>
        <fullName evidence="5">Tyr recombinase domain-containing protein</fullName>
    </recommendedName>
</protein>
<evidence type="ECO:0000313" key="4">
    <source>
        <dbReference type="Proteomes" id="UP001219525"/>
    </source>
</evidence>
<evidence type="ECO:0008006" key="5">
    <source>
        <dbReference type="Google" id="ProtNLM"/>
    </source>
</evidence>
<keyword evidence="4" id="KW-1185">Reference proteome</keyword>
<keyword evidence="1" id="KW-0233">DNA recombination</keyword>
<evidence type="ECO:0000256" key="1">
    <source>
        <dbReference type="ARBA" id="ARBA00023172"/>
    </source>
</evidence>
<dbReference type="GO" id="GO:0006310">
    <property type="term" value="P:DNA recombination"/>
    <property type="evidence" value="ECO:0007669"/>
    <property type="project" value="UniProtKB-KW"/>
</dbReference>
<dbReference type="InterPro" id="IPR011010">
    <property type="entry name" value="DNA_brk_join_enz"/>
</dbReference>
<comment type="caution">
    <text evidence="3">The sequence shown here is derived from an EMBL/GenBank/DDBJ whole genome shotgun (WGS) entry which is preliminary data.</text>
</comment>
<organism evidence="3 4">
    <name type="scientific">Mycena pura</name>
    <dbReference type="NCBI Taxonomy" id="153505"/>
    <lineage>
        <taxon>Eukaryota</taxon>
        <taxon>Fungi</taxon>
        <taxon>Dikarya</taxon>
        <taxon>Basidiomycota</taxon>
        <taxon>Agaricomycotina</taxon>
        <taxon>Agaricomycetes</taxon>
        <taxon>Agaricomycetidae</taxon>
        <taxon>Agaricales</taxon>
        <taxon>Marasmiineae</taxon>
        <taxon>Mycenaceae</taxon>
        <taxon>Mycena</taxon>
    </lineage>
</organism>
<reference evidence="3" key="1">
    <citation type="submission" date="2023-03" db="EMBL/GenBank/DDBJ databases">
        <title>Massive genome expansion in bonnet fungi (Mycena s.s.) driven by repeated elements and novel gene families across ecological guilds.</title>
        <authorList>
            <consortium name="Lawrence Berkeley National Laboratory"/>
            <person name="Harder C.B."/>
            <person name="Miyauchi S."/>
            <person name="Viragh M."/>
            <person name="Kuo A."/>
            <person name="Thoen E."/>
            <person name="Andreopoulos B."/>
            <person name="Lu D."/>
            <person name="Skrede I."/>
            <person name="Drula E."/>
            <person name="Henrissat B."/>
            <person name="Morin E."/>
            <person name="Kohler A."/>
            <person name="Barry K."/>
            <person name="LaButti K."/>
            <person name="Morin E."/>
            <person name="Salamov A."/>
            <person name="Lipzen A."/>
            <person name="Mereny Z."/>
            <person name="Hegedus B."/>
            <person name="Baldrian P."/>
            <person name="Stursova M."/>
            <person name="Weitz H."/>
            <person name="Taylor A."/>
            <person name="Grigoriev I.V."/>
            <person name="Nagy L.G."/>
            <person name="Martin F."/>
            <person name="Kauserud H."/>
        </authorList>
    </citation>
    <scope>NUCLEOTIDE SEQUENCE</scope>
    <source>
        <strain evidence="3">9144</strain>
    </source>
</reference>
<dbReference type="GO" id="GO:0003677">
    <property type="term" value="F:DNA binding"/>
    <property type="evidence" value="ECO:0007669"/>
    <property type="project" value="InterPro"/>
</dbReference>
<dbReference type="EMBL" id="JARJCW010000044">
    <property type="protein sequence ID" value="KAJ7205193.1"/>
    <property type="molecule type" value="Genomic_DNA"/>
</dbReference>
<proteinExistence type="predicted"/>
<feature type="compositionally biased region" description="Basic residues" evidence="2">
    <location>
        <begin position="15"/>
        <end position="27"/>
    </location>
</feature>
<dbReference type="InterPro" id="IPR013762">
    <property type="entry name" value="Integrase-like_cat_sf"/>
</dbReference>
<evidence type="ECO:0000256" key="2">
    <source>
        <dbReference type="SAM" id="MobiDB-lite"/>
    </source>
</evidence>
<name>A0AAD6V8H1_9AGAR</name>
<gene>
    <name evidence="3" type="ORF">GGX14DRAFT_368123</name>
</gene>
<dbReference type="SUPFAM" id="SSF56349">
    <property type="entry name" value="DNA breaking-rejoining enzymes"/>
    <property type="match status" value="1"/>
</dbReference>
<accession>A0AAD6V8H1</accession>
<dbReference type="Proteomes" id="UP001219525">
    <property type="component" value="Unassembled WGS sequence"/>
</dbReference>
<dbReference type="Gene3D" id="1.10.443.10">
    <property type="entry name" value="Intergrase catalytic core"/>
    <property type="match status" value="1"/>
</dbReference>
<dbReference type="GO" id="GO:0015074">
    <property type="term" value="P:DNA integration"/>
    <property type="evidence" value="ECO:0007669"/>
    <property type="project" value="InterPro"/>
</dbReference>
<evidence type="ECO:0000313" key="3">
    <source>
        <dbReference type="EMBL" id="KAJ7205193.1"/>
    </source>
</evidence>
<feature type="compositionally biased region" description="Polar residues" evidence="2">
    <location>
        <begin position="1"/>
        <end position="10"/>
    </location>
</feature>
<sequence>MTKASKSQAISGKKGTGKKGTGKKKGKTLTGNGDTLKAKKAEIQAEFSNAPRTKSAYNGYVARGLKILADIVADRRQEEKRDPSVKEDGIDVDVLATAFDGPPNKHSVHALGLYLAQKCVVEELGRSTAEGIQGAFAKLWDQFPGGKYTGEYVYDEESGKVRGNPARAPEIQSFLKCVKNKARLKGAAATRHHAEAATIEDMRQMMQWSENQCPLKKLEQGAQSAADLLLMEKHVMMRAFLSTGFVLWTRHLINDNRNFETCQIQFRDLSDCKGPSPYCLPYLGVFLDNRKGWQQKQGYDGPLESNSYKIYGQQETPEIDMFMHVNHWRILYRQILGRDFEEDDYLFPFISANGTIHAKRPMTHDTAQELLNEFARGAGIDKIFSTHCLRRGGSQYRFMYAPLGKRWSLTIIRWWGGWAAGEHENQVDTLMKYLLDSLQSYESGHGDALYPLRTAPEKSFMGEHTSLQPPTTAEFRIFGDQLMAKLDGLASVSTTTTAGAYTTTALMQQTSFPPPPLPLRLTVSPARPTLEATSCHVSQANNSHPGQAMSNSDSDSSLGSIPDISGNTFVPIPGAIIPGVGKDEIAWKRAIDQWFDGDPARGLTIPLKDWPAEMYTGRMRLITGTLYSNRKILAEEFQRYVYSRLSLLLLIHV</sequence>
<dbReference type="AlphaFoldDB" id="A0AAD6V8H1"/>
<feature type="region of interest" description="Disordered" evidence="2">
    <location>
        <begin position="1"/>
        <end position="35"/>
    </location>
</feature>